<dbReference type="PROSITE" id="PS51257">
    <property type="entry name" value="PROKAR_LIPOPROTEIN"/>
    <property type="match status" value="1"/>
</dbReference>
<keyword evidence="3 7" id="KW-0812">Transmembrane</keyword>
<dbReference type="GO" id="GO:0140410">
    <property type="term" value="F:monoatomic cation:bicarbonate symporter activity"/>
    <property type="evidence" value="ECO:0007669"/>
    <property type="project" value="TreeGrafter"/>
</dbReference>
<dbReference type="RefSeq" id="XP_030051101.1">
    <property type="nucleotide sequence ID" value="XM_030195241.1"/>
</dbReference>
<feature type="transmembrane region" description="Helical" evidence="7">
    <location>
        <begin position="586"/>
        <end position="608"/>
    </location>
</feature>
<dbReference type="InParanoid" id="A0A6P7XCZ0"/>
<evidence type="ECO:0000256" key="7">
    <source>
        <dbReference type="SAM" id="Phobius"/>
    </source>
</evidence>
<dbReference type="Proteomes" id="UP000515156">
    <property type="component" value="Chromosome 3"/>
</dbReference>
<evidence type="ECO:0000256" key="1">
    <source>
        <dbReference type="ARBA" id="ARBA00004141"/>
    </source>
</evidence>
<proteinExistence type="inferred from homology"/>
<dbReference type="GO" id="GO:0071578">
    <property type="term" value="P:zinc ion import across plasma membrane"/>
    <property type="evidence" value="ECO:0007669"/>
    <property type="project" value="TreeGrafter"/>
</dbReference>
<feature type="compositionally biased region" description="Polar residues" evidence="6">
    <location>
        <begin position="462"/>
        <end position="481"/>
    </location>
</feature>
<feature type="region of interest" description="Disordered" evidence="6">
    <location>
        <begin position="457"/>
        <end position="514"/>
    </location>
</feature>
<evidence type="ECO:0000256" key="3">
    <source>
        <dbReference type="ARBA" id="ARBA00022692"/>
    </source>
</evidence>
<dbReference type="CTD" id="283375"/>
<protein>
    <submittedName>
        <fullName evidence="9">Zinc transporter ZIP5 isoform X1</fullName>
    </submittedName>
</protein>
<accession>A0A6P7XCZ0</accession>
<feature type="transmembrane region" description="Helical" evidence="7">
    <location>
        <begin position="317"/>
        <end position="342"/>
    </location>
</feature>
<name>A0A6P7XCZ0_9AMPH</name>
<reference evidence="9" key="1">
    <citation type="submission" date="2025-08" db="UniProtKB">
        <authorList>
            <consortium name="RefSeq"/>
        </authorList>
    </citation>
    <scope>IDENTIFICATION</scope>
</reference>
<dbReference type="GO" id="GO:0005886">
    <property type="term" value="C:plasma membrane"/>
    <property type="evidence" value="ECO:0007669"/>
    <property type="project" value="TreeGrafter"/>
</dbReference>
<organism evidence="8 9">
    <name type="scientific">Microcaecilia unicolor</name>
    <dbReference type="NCBI Taxonomy" id="1415580"/>
    <lineage>
        <taxon>Eukaryota</taxon>
        <taxon>Metazoa</taxon>
        <taxon>Chordata</taxon>
        <taxon>Craniata</taxon>
        <taxon>Vertebrata</taxon>
        <taxon>Euteleostomi</taxon>
        <taxon>Amphibia</taxon>
        <taxon>Gymnophiona</taxon>
        <taxon>Siphonopidae</taxon>
        <taxon>Microcaecilia</taxon>
    </lineage>
</organism>
<gene>
    <name evidence="9" type="primary">SLC39A5</name>
</gene>
<dbReference type="PANTHER" id="PTHR12191">
    <property type="entry name" value="SOLUTE CARRIER FAMILY 39"/>
    <property type="match status" value="1"/>
</dbReference>
<feature type="compositionally biased region" description="Basic and acidic residues" evidence="6">
    <location>
        <begin position="165"/>
        <end position="175"/>
    </location>
</feature>
<feature type="transmembrane region" description="Helical" evidence="7">
    <location>
        <begin position="396"/>
        <end position="420"/>
    </location>
</feature>
<comment type="subcellular location">
    <subcellularLocation>
        <location evidence="1">Membrane</location>
        <topology evidence="1">Multi-pass membrane protein</topology>
    </subcellularLocation>
</comment>
<dbReference type="AlphaFoldDB" id="A0A6P7XCZ0"/>
<dbReference type="PANTHER" id="PTHR12191:SF17">
    <property type="entry name" value="ZINC TRANSPORTER ZIP5"/>
    <property type="match status" value="1"/>
</dbReference>
<feature type="compositionally biased region" description="Polar residues" evidence="6">
    <location>
        <begin position="153"/>
        <end position="164"/>
    </location>
</feature>
<evidence type="ECO:0000256" key="5">
    <source>
        <dbReference type="ARBA" id="ARBA00023136"/>
    </source>
</evidence>
<keyword evidence="8" id="KW-1185">Reference proteome</keyword>
<sequence length="684" mass="75345">MVRPCLRFECTVMAFRIPRHLLVILWLTAVGCTWPCRGSTYQPTDRVIKHHLTSEQPTVASVLGDGSHNNGRLDDAQKEQRYYLQQLFRLYGENGTLSFHGLTKLLLNLGLGKVQVVEIEHEDLGHGHLSHLDILEVQENKHSHSHSTLDHIQPSTKKLPQELQKNSKGESKTEPEINCIASPKMSGREPELAVWTDEEMTDPLSPAISQGTKVPTRTADPKQGLLPQDLVHARRDLAGLDMVGKLLLLDHSAYNHLHDDCLNVTQLLLNFGLGSVSEITPLQFTLLCPALLYQIDTRVCIQHSDEIPHPHLPEKSLLLPALGWGFLAITLISIPSLLAVALVPFLSRAVLHSLLAFLVALAVGTLCGDALLHLLPHAQESHKQEKQGPEPTMNDGVLKGLLVLAGIYFLYLLENLLGLIRQRREAKRQSRTKRMRVSGSGEDENVTTALQVISAAEHDEYQQSSEPEGDNSEAQHCSLQVHSEEEETEDPKPQSIHNMSANEHYQHPGHSHSPDIRNVSTVSIAWMVILGDGIHNFTDGLAIGAAFSGGISSGLGTTVAVFCHELPHELGDFAVLLQAGIPMRKVLLFSLVSALLGYLGMVVGTAVSQSSSTITSWVFAVTAGIFLYVALVDMLPEMLQRVRIINGREQVRNFFLHSLGFLLGVGIMVCIALFEKQMIISVDL</sequence>
<comment type="similarity">
    <text evidence="2">Belongs to the ZIP transporter (TC 2.A.5) family.</text>
</comment>
<evidence type="ECO:0000256" key="6">
    <source>
        <dbReference type="SAM" id="MobiDB-lite"/>
    </source>
</evidence>
<keyword evidence="4 7" id="KW-1133">Transmembrane helix</keyword>
<dbReference type="GeneID" id="115464876"/>
<evidence type="ECO:0000256" key="4">
    <source>
        <dbReference type="ARBA" id="ARBA00022989"/>
    </source>
</evidence>
<feature type="transmembrane region" description="Helical" evidence="7">
    <location>
        <begin position="654"/>
        <end position="674"/>
    </location>
</feature>
<dbReference type="GO" id="GO:0030003">
    <property type="term" value="P:intracellular monoatomic cation homeostasis"/>
    <property type="evidence" value="ECO:0007669"/>
    <property type="project" value="TreeGrafter"/>
</dbReference>
<evidence type="ECO:0000313" key="8">
    <source>
        <dbReference type="Proteomes" id="UP000515156"/>
    </source>
</evidence>
<evidence type="ECO:0000313" key="9">
    <source>
        <dbReference type="RefSeq" id="XP_030051101.1"/>
    </source>
</evidence>
<dbReference type="InterPro" id="IPR050799">
    <property type="entry name" value="ZIP_Transporter"/>
</dbReference>
<dbReference type="GO" id="GO:0005385">
    <property type="term" value="F:zinc ion transmembrane transporter activity"/>
    <property type="evidence" value="ECO:0007669"/>
    <property type="project" value="TreeGrafter"/>
</dbReference>
<feature type="transmembrane region" description="Helical" evidence="7">
    <location>
        <begin position="614"/>
        <end position="633"/>
    </location>
</feature>
<feature type="region of interest" description="Disordered" evidence="6">
    <location>
        <begin position="140"/>
        <end position="175"/>
    </location>
</feature>
<dbReference type="KEGG" id="muo:115464876"/>
<keyword evidence="5 7" id="KW-0472">Membrane</keyword>
<dbReference type="OrthoDB" id="200954at2759"/>
<dbReference type="InterPro" id="IPR003689">
    <property type="entry name" value="ZIP"/>
</dbReference>
<dbReference type="Pfam" id="PF02535">
    <property type="entry name" value="Zip"/>
    <property type="match status" value="1"/>
</dbReference>
<evidence type="ECO:0000256" key="2">
    <source>
        <dbReference type="ARBA" id="ARBA00006939"/>
    </source>
</evidence>
<feature type="transmembrane region" description="Helical" evidence="7">
    <location>
        <begin position="354"/>
        <end position="376"/>
    </location>
</feature>